<dbReference type="HOGENOM" id="CLU_1723632_0_0_1"/>
<reference evidence="1" key="1">
    <citation type="submission" date="2014-02" db="EMBL/GenBank/DDBJ databases">
        <title>The Genome Sequence of Trichophyton rubrum (morphotype fischeri) CBS 288.86.</title>
        <authorList>
            <consortium name="The Broad Institute Genomics Platform"/>
            <person name="Cuomo C.A."/>
            <person name="White T.C."/>
            <person name="Graser Y."/>
            <person name="Martinez-Rossi N."/>
            <person name="Heitman J."/>
            <person name="Young S.K."/>
            <person name="Zeng Q."/>
            <person name="Gargeya S."/>
            <person name="Abouelleil A."/>
            <person name="Alvarado L."/>
            <person name="Chapman S.B."/>
            <person name="Gainer-Dewar J."/>
            <person name="Goldberg J."/>
            <person name="Griggs A."/>
            <person name="Gujja S."/>
            <person name="Hansen M."/>
            <person name="Howarth C."/>
            <person name="Imamovic A."/>
            <person name="Larimer J."/>
            <person name="Martinez D."/>
            <person name="Murphy C."/>
            <person name="Pearson M.D."/>
            <person name="Persinoti G."/>
            <person name="Poon T."/>
            <person name="Priest M."/>
            <person name="Roberts A.D."/>
            <person name="Saif S."/>
            <person name="Shea T.D."/>
            <person name="Sykes S.N."/>
            <person name="Wortman J."/>
            <person name="Nusbaum C."/>
            <person name="Birren B."/>
        </authorList>
    </citation>
    <scope>NUCLEOTIDE SEQUENCE [LARGE SCALE GENOMIC DNA]</scope>
    <source>
        <strain evidence="1">CBS 288.86</strain>
    </source>
</reference>
<proteinExistence type="predicted"/>
<dbReference type="Proteomes" id="UP000023758">
    <property type="component" value="Unassembled WGS sequence"/>
</dbReference>
<name>A0A022WGK5_TRIRU</name>
<sequence length="152" mass="16436">MLKQGLYHLLAPQFFGILVLANGRVSIDQTEGYGSQRECAQNLCFEGSFGSNRIDSVLGCPSPPMDDCFCRLDLQASATSFLSSCVNKQCESNTIDLTQAINIYTGYCASAGYKSGSATLSSLVQTDNDRRYCVSIPESAYSSPDPFQAPNN</sequence>
<evidence type="ECO:0008006" key="2">
    <source>
        <dbReference type="Google" id="ProtNLM"/>
    </source>
</evidence>
<evidence type="ECO:0000313" key="1">
    <source>
        <dbReference type="EMBL" id="EZF57512.1"/>
    </source>
</evidence>
<accession>A0A022WGK5</accession>
<dbReference type="EMBL" id="KK207685">
    <property type="protein sequence ID" value="EZF57512.1"/>
    <property type="molecule type" value="Genomic_DNA"/>
</dbReference>
<dbReference type="OrthoDB" id="5421290at2759"/>
<organism evidence="1">
    <name type="scientific">Trichophyton rubrum CBS 288.86</name>
    <dbReference type="NCBI Taxonomy" id="1215330"/>
    <lineage>
        <taxon>Eukaryota</taxon>
        <taxon>Fungi</taxon>
        <taxon>Dikarya</taxon>
        <taxon>Ascomycota</taxon>
        <taxon>Pezizomycotina</taxon>
        <taxon>Eurotiomycetes</taxon>
        <taxon>Eurotiomycetidae</taxon>
        <taxon>Onygenales</taxon>
        <taxon>Arthrodermataceae</taxon>
        <taxon>Trichophyton</taxon>
    </lineage>
</organism>
<dbReference type="AlphaFoldDB" id="A0A022WGK5"/>
<protein>
    <recommendedName>
        <fullName evidence="2">Extracellular membrane protein CFEM domain-containing protein</fullName>
    </recommendedName>
</protein>
<gene>
    <name evidence="1" type="ORF">H103_00231</name>
</gene>